<name>A0A9J7BM62_9BACT</name>
<proteinExistence type="predicted"/>
<gene>
    <name evidence="1" type="ORF">MOP44_24520</name>
</gene>
<dbReference type="KEGG" id="orp:MOP44_24520"/>
<dbReference type="Gene3D" id="3.40.50.2000">
    <property type="entry name" value="Glycogen Phosphorylase B"/>
    <property type="match status" value="2"/>
</dbReference>
<protein>
    <submittedName>
        <fullName evidence="1">Glycosyltransferase family 4 protein</fullName>
    </submittedName>
</protein>
<dbReference type="EMBL" id="CP093313">
    <property type="protein sequence ID" value="UWZ83719.1"/>
    <property type="molecule type" value="Genomic_DNA"/>
</dbReference>
<dbReference type="Pfam" id="PF13692">
    <property type="entry name" value="Glyco_trans_1_4"/>
    <property type="match status" value="1"/>
</dbReference>
<sequence>MKILHVIPDFPFPPDNGARADVWSRLVAMKSLGYSVDVLVMAQKRTPSPEQISAVRDVVDSLHFIEPKPRYKCIVTRLPTYIARSASLIEHRLTSEYDVTLMEAEHTFAITQNPTLRTKRTVVRVHNDEIAWLREAMKLEESTLRKQILRLELARLKPFVRHVHQRVDQLWFISEFEWQAFATSHPDLKHKTAWLPPSLQISQTHRRIDPDNKRVLFVGNLYTSLNRDALRWYLEHVHPVLLNIPGYEFIIAGSTHGREVASRFADHLKSFERCVVHMDMPDPTELYDDCTIFVNPMQAGAGVKMKSIHAIERRIPVVSTSVGNEGTGFQSGEHLKIADTAEEFTSAIRKLLNDRSLREVQAERAYDHLLTRYDAAKNISQLADGLELLQHDANSLPGGQTLGDRGRCLSAS</sequence>
<accession>A0A9J7BM62</accession>
<organism evidence="1 2">
    <name type="scientific">Occallatibacter riparius</name>
    <dbReference type="NCBI Taxonomy" id="1002689"/>
    <lineage>
        <taxon>Bacteria</taxon>
        <taxon>Pseudomonadati</taxon>
        <taxon>Acidobacteriota</taxon>
        <taxon>Terriglobia</taxon>
        <taxon>Terriglobales</taxon>
        <taxon>Acidobacteriaceae</taxon>
        <taxon>Occallatibacter</taxon>
    </lineage>
</organism>
<reference evidence="1" key="1">
    <citation type="submission" date="2021-04" db="EMBL/GenBank/DDBJ databases">
        <title>Phylogenetic analysis of Acidobacteriaceae.</title>
        <authorList>
            <person name="Qiu L."/>
            <person name="Zhang Q."/>
        </authorList>
    </citation>
    <scope>NUCLEOTIDE SEQUENCE</scope>
    <source>
        <strain evidence="1">DSM 25168</strain>
    </source>
</reference>
<dbReference type="PANTHER" id="PTHR12526">
    <property type="entry name" value="GLYCOSYLTRANSFERASE"/>
    <property type="match status" value="1"/>
</dbReference>
<dbReference type="RefSeq" id="WP_260793093.1">
    <property type="nucleotide sequence ID" value="NZ_CP093313.1"/>
</dbReference>
<dbReference type="SUPFAM" id="SSF53756">
    <property type="entry name" value="UDP-Glycosyltransferase/glycogen phosphorylase"/>
    <property type="match status" value="1"/>
</dbReference>
<dbReference type="Proteomes" id="UP001059380">
    <property type="component" value="Chromosome"/>
</dbReference>
<dbReference type="AlphaFoldDB" id="A0A9J7BM62"/>
<keyword evidence="2" id="KW-1185">Reference proteome</keyword>
<evidence type="ECO:0000313" key="1">
    <source>
        <dbReference type="EMBL" id="UWZ83719.1"/>
    </source>
</evidence>
<evidence type="ECO:0000313" key="2">
    <source>
        <dbReference type="Proteomes" id="UP001059380"/>
    </source>
</evidence>
<dbReference type="CDD" id="cd03801">
    <property type="entry name" value="GT4_PimA-like"/>
    <property type="match status" value="1"/>
</dbReference>
<dbReference type="PANTHER" id="PTHR12526:SF637">
    <property type="entry name" value="GLYCOSYLTRANSFERASE EPSF-RELATED"/>
    <property type="match status" value="1"/>
</dbReference>